<keyword evidence="1" id="KW-0732">Signal</keyword>
<accession>A0AAN9SGA6</accession>
<dbReference type="InterPro" id="IPR003609">
    <property type="entry name" value="Pan_app"/>
</dbReference>
<evidence type="ECO:0000313" key="5">
    <source>
        <dbReference type="Proteomes" id="UP001386955"/>
    </source>
</evidence>
<dbReference type="Pfam" id="PF08276">
    <property type="entry name" value="PAN_2"/>
    <property type="match status" value="1"/>
</dbReference>
<evidence type="ECO:0000313" key="4">
    <source>
        <dbReference type="EMBL" id="KAK7395391.1"/>
    </source>
</evidence>
<gene>
    <name evidence="4" type="ORF">VNO78_15948</name>
</gene>
<protein>
    <recommendedName>
        <fullName evidence="3">Apple domain-containing protein</fullName>
    </recommendedName>
</protein>
<dbReference type="GO" id="GO:0048544">
    <property type="term" value="P:recognition of pollen"/>
    <property type="evidence" value="ECO:0007669"/>
    <property type="project" value="InterPro"/>
</dbReference>
<dbReference type="Proteomes" id="UP001386955">
    <property type="component" value="Unassembled WGS sequence"/>
</dbReference>
<sequence length="679" mass="76012">MVPSALVATGVVSGRHAISSRCLIIVGIPHGWNPCYRRLSLAMIFPGPFVSGFPSVYIIASSQFIKGPETLTSKDGNFTLGSKRKGTKVELTSWKSPSDPSVGSFSFNIVQRINIVEVFIGNGSRPYWRSGPWNGGVFTGIPEMSPYVNGYKGGDDGEGNIDIYYTVPDELRFVIYAFNSQGQLELKWWYEEKKEMIVVWSSRESDCDVYGMCGPFTSCNAESSPICSCLKGFEPRNKEEWNRQNLTGGCARRTPLQCERVKHQNTSTDTKEDGFFKLKIVKVPDFAKGSPVTLDICRRQCLENFSCVAYSHDEGIGCMSSTGNLLDMQQFSCGGLDLYVRVAYTELDKGTKTKKIIAITVIIGIVIIVTCACVNWKTSNHPGRPTMAAVISMLSSEDALPRPSQPAFILQKNMLNLASSEETHRFCSINVVSVTDIHGIIVREPNVPCYNWFLAIGLENRDPALPYAYDYIYIKPQYLSNSYQFGTRVQLETDIQQSRSPHSKSSSSSQLHLRVLIIRLLKLGQLPSTLQTEQISKKLFKKRKSQLNHALSDVGSGQSTLLEAMLSTKGEDSWTVSAAILSPELEVALQDDQFSSPWFLLFFNFNAVQCLDMVLYQHFHFAGKRNYTTATSMQYSAYQEEEDQSNGFNFHYSIVYLRETIEIDLVQLVCSIVTLHKNV</sequence>
<comment type="caution">
    <text evidence="4">The sequence shown here is derived from an EMBL/GenBank/DDBJ whole genome shotgun (WGS) entry which is preliminary data.</text>
</comment>
<evidence type="ECO:0000256" key="1">
    <source>
        <dbReference type="ARBA" id="ARBA00022729"/>
    </source>
</evidence>
<dbReference type="Pfam" id="PF00954">
    <property type="entry name" value="S_locus_glycop"/>
    <property type="match status" value="1"/>
</dbReference>
<dbReference type="InterPro" id="IPR000858">
    <property type="entry name" value="S_locus_glycoprot_dom"/>
</dbReference>
<reference evidence="4 5" key="1">
    <citation type="submission" date="2024-01" db="EMBL/GenBank/DDBJ databases">
        <title>The genomes of 5 underutilized Papilionoideae crops provide insights into root nodulation and disease resistanc.</title>
        <authorList>
            <person name="Jiang F."/>
        </authorList>
    </citation>
    <scope>NUCLEOTIDE SEQUENCE [LARGE SCALE GENOMIC DNA]</scope>
    <source>
        <strain evidence="4">DUOXIRENSHENG_FW03</strain>
        <tissue evidence="4">Leaves</tissue>
    </source>
</reference>
<evidence type="ECO:0000256" key="2">
    <source>
        <dbReference type="ARBA" id="ARBA00023157"/>
    </source>
</evidence>
<proteinExistence type="predicted"/>
<feature type="domain" description="Apple" evidence="3">
    <location>
        <begin position="258"/>
        <end position="343"/>
    </location>
</feature>
<keyword evidence="5" id="KW-1185">Reference proteome</keyword>
<dbReference type="PANTHER" id="PTHR32444">
    <property type="entry name" value="BULB-TYPE LECTIN DOMAIN-CONTAINING PROTEIN"/>
    <property type="match status" value="1"/>
</dbReference>
<dbReference type="CDD" id="cd01098">
    <property type="entry name" value="PAN_AP_plant"/>
    <property type="match status" value="1"/>
</dbReference>
<evidence type="ECO:0000259" key="3">
    <source>
        <dbReference type="PROSITE" id="PS50948"/>
    </source>
</evidence>
<keyword evidence="2" id="KW-1015">Disulfide bond</keyword>
<dbReference type="EMBL" id="JAYMYS010000004">
    <property type="protein sequence ID" value="KAK7395391.1"/>
    <property type="molecule type" value="Genomic_DNA"/>
</dbReference>
<dbReference type="PANTHER" id="PTHR32444:SF198">
    <property type="entry name" value="BULB-TYPE LECTIN DOMAIN-CONTAINING PROTEIN"/>
    <property type="match status" value="1"/>
</dbReference>
<name>A0AAN9SGA6_PSOTE</name>
<dbReference type="SMART" id="SM00473">
    <property type="entry name" value="PAN_AP"/>
    <property type="match status" value="1"/>
</dbReference>
<dbReference type="PROSITE" id="PS50948">
    <property type="entry name" value="PAN"/>
    <property type="match status" value="1"/>
</dbReference>
<organism evidence="4 5">
    <name type="scientific">Psophocarpus tetragonolobus</name>
    <name type="common">Winged bean</name>
    <name type="synonym">Dolichos tetragonolobus</name>
    <dbReference type="NCBI Taxonomy" id="3891"/>
    <lineage>
        <taxon>Eukaryota</taxon>
        <taxon>Viridiplantae</taxon>
        <taxon>Streptophyta</taxon>
        <taxon>Embryophyta</taxon>
        <taxon>Tracheophyta</taxon>
        <taxon>Spermatophyta</taxon>
        <taxon>Magnoliopsida</taxon>
        <taxon>eudicotyledons</taxon>
        <taxon>Gunneridae</taxon>
        <taxon>Pentapetalae</taxon>
        <taxon>rosids</taxon>
        <taxon>fabids</taxon>
        <taxon>Fabales</taxon>
        <taxon>Fabaceae</taxon>
        <taxon>Papilionoideae</taxon>
        <taxon>50 kb inversion clade</taxon>
        <taxon>NPAAA clade</taxon>
        <taxon>indigoferoid/millettioid clade</taxon>
        <taxon>Phaseoleae</taxon>
        <taxon>Psophocarpus</taxon>
    </lineage>
</organism>
<dbReference type="AlphaFoldDB" id="A0AAN9SGA6"/>